<dbReference type="AlphaFoldDB" id="A0A844ZBT4"/>
<reference evidence="9 10" key="1">
    <citation type="submission" date="2019-12" db="EMBL/GenBank/DDBJ databases">
        <title>Genomic-based taxomic classification of the family Erythrobacteraceae.</title>
        <authorList>
            <person name="Xu L."/>
        </authorList>
    </citation>
    <scope>NUCLEOTIDE SEQUENCE [LARGE SCALE GENOMIC DNA]</scope>
    <source>
        <strain evidence="9 10">KCTC 42006</strain>
    </source>
</reference>
<accession>A0A844ZBT4</accession>
<dbReference type="PANTHER" id="PTHR30121:SF12">
    <property type="entry name" value="TYPE IV SECRETION SYSTEM PROTEIN CAGE"/>
    <property type="match status" value="1"/>
</dbReference>
<evidence type="ECO:0000256" key="6">
    <source>
        <dbReference type="SAM" id="Coils"/>
    </source>
</evidence>
<evidence type="ECO:0000256" key="5">
    <source>
        <dbReference type="ARBA" id="ARBA00023635"/>
    </source>
</evidence>
<evidence type="ECO:0000313" key="9">
    <source>
        <dbReference type="EMBL" id="MXO84370.1"/>
    </source>
</evidence>
<dbReference type="RefSeq" id="WP_160614613.1">
    <property type="nucleotide sequence ID" value="NZ_JAUFQM010000001.1"/>
</dbReference>
<dbReference type="InterPro" id="IPR043964">
    <property type="entry name" value="P-loop_TraG"/>
</dbReference>
<comment type="caution">
    <text evidence="9">The sequence shown here is derived from an EMBL/GenBank/DDBJ whole genome shotgun (WGS) entry which is preliminary data.</text>
</comment>
<evidence type="ECO:0000259" key="7">
    <source>
        <dbReference type="Pfam" id="PF03135"/>
    </source>
</evidence>
<dbReference type="Proteomes" id="UP000460290">
    <property type="component" value="Unassembled WGS sequence"/>
</dbReference>
<feature type="domain" description="TraG P-loop" evidence="8">
    <location>
        <begin position="578"/>
        <end position="734"/>
    </location>
</feature>
<evidence type="ECO:0000313" key="10">
    <source>
        <dbReference type="Proteomes" id="UP000460290"/>
    </source>
</evidence>
<dbReference type="PANTHER" id="PTHR30121">
    <property type="entry name" value="UNCHARACTERIZED PROTEIN YJGR-RELATED"/>
    <property type="match status" value="1"/>
</dbReference>
<dbReference type="OrthoDB" id="9816422at2"/>
<gene>
    <name evidence="9" type="ORF">GRI35_13420</name>
</gene>
<keyword evidence="2" id="KW-0547">Nucleotide-binding</keyword>
<comment type="similarity">
    <text evidence="1">Belongs to the TrbE/VirB4 family.</text>
</comment>
<feature type="coiled-coil region" evidence="6">
    <location>
        <begin position="292"/>
        <end position="326"/>
    </location>
</feature>
<keyword evidence="4" id="KW-0843">Virulence</keyword>
<dbReference type="InterPro" id="IPR051162">
    <property type="entry name" value="T4SS_component"/>
</dbReference>
<dbReference type="GO" id="GO:0005524">
    <property type="term" value="F:ATP binding"/>
    <property type="evidence" value="ECO:0007669"/>
    <property type="project" value="UniProtKB-KW"/>
</dbReference>
<dbReference type="InterPro" id="IPR018145">
    <property type="entry name" value="CagE_TrbE_VirB_cntrl_dom"/>
</dbReference>
<protein>
    <recommendedName>
        <fullName evidence="5">Type IV secretion system protein virB4</fullName>
    </recommendedName>
</protein>
<dbReference type="Gene3D" id="1.10.8.730">
    <property type="match status" value="1"/>
</dbReference>
<keyword evidence="10" id="KW-1185">Reference proteome</keyword>
<evidence type="ECO:0000256" key="3">
    <source>
        <dbReference type="ARBA" id="ARBA00022840"/>
    </source>
</evidence>
<evidence type="ECO:0000256" key="2">
    <source>
        <dbReference type="ARBA" id="ARBA00022741"/>
    </source>
</evidence>
<dbReference type="Gene3D" id="3.40.50.300">
    <property type="entry name" value="P-loop containing nucleotide triphosphate hydrolases"/>
    <property type="match status" value="1"/>
</dbReference>
<dbReference type="InterPro" id="IPR004346">
    <property type="entry name" value="CagE_TrbE_VirB"/>
</dbReference>
<evidence type="ECO:0000256" key="1">
    <source>
        <dbReference type="ARBA" id="ARBA00006512"/>
    </source>
</evidence>
<keyword evidence="6" id="KW-0175">Coiled coil</keyword>
<organism evidence="9 10">
    <name type="scientific">Pontixanthobacter aestiaquae</name>
    <dbReference type="NCBI Taxonomy" id="1509367"/>
    <lineage>
        <taxon>Bacteria</taxon>
        <taxon>Pseudomonadati</taxon>
        <taxon>Pseudomonadota</taxon>
        <taxon>Alphaproteobacteria</taxon>
        <taxon>Sphingomonadales</taxon>
        <taxon>Erythrobacteraceae</taxon>
        <taxon>Pontixanthobacter</taxon>
    </lineage>
</organism>
<dbReference type="InterPro" id="IPR027417">
    <property type="entry name" value="P-loop_NTPase"/>
</dbReference>
<keyword evidence="3" id="KW-0067">ATP-binding</keyword>
<dbReference type="Pfam" id="PF03135">
    <property type="entry name" value="CagE_TrbE_VirB"/>
    <property type="match status" value="1"/>
</dbReference>
<sequence>MQFLSPLIKPALTRDPKVIANERPAGAHLPYARHLDDSTIQTRDGTLMQTIRLGGLLFETADSDELNYRAELRDAMLRTLGSSRFAIYHHVIRRRADVTLDSDYVDDFSQKLDLRWRERLSAKHLYINELFLTIIRRPLQGQIGLAERVRGWFAKSSQNIALRLATEKHALDSAREALMASLSAYDPQLLSRYESDSGERSEPIEFLSYLFNGDMRPVATPHGDIGHHIPTRRASFGQEAIELAPSGPLERRFVALVSIKDYPGQTMPGMFDELYRLPFEINVSQSFAFVERRQALGRMNLALRRMRSAEDEALSLRHELTNAKDEVAAGRAGFGEHHTTIAIHADNLTTLDTQVAEVIALMADLGINAVREDIALEPAFWSQFPGNFRYLPRRGLVSTTNFAGLASLHNFPVGKVHGNHWGEAVTLFETTAAGPYFFNFHQKDLGNFTIIGPSGSGKTVVLNFLLAQAQKFRPRTIFFDKDRGAELFIRAIGGNYDRLDPAFKSGLNPLQLRKNAANAAFLQEWLTLLVGEVTSAEQEQLKDALEANFAQPKEMRQLRHFAELCRGQDRPTPGDLYSRLKPWFGDGEHAWLFDNPKDITDLTANTVGFDMTAILDHPVARTPAMLYFFHRVEQRLDGNPTILVIDEGWKALDDPVFVRKIKDWEKTIRKRNGIVGFATQSAQDALESQIASAIIEQAATQIFMINPKARAEDYIQGFGLSPHEFELVKSLPDNSHCFLIKHGKESVVARLDLSGEQELLTILSGRESTVRLFDELVGKTGTDPANWMHLLLEKAA</sequence>
<dbReference type="EMBL" id="WTYZ01000001">
    <property type="protein sequence ID" value="MXO84370.1"/>
    <property type="molecule type" value="Genomic_DNA"/>
</dbReference>
<evidence type="ECO:0000259" key="8">
    <source>
        <dbReference type="Pfam" id="PF19044"/>
    </source>
</evidence>
<dbReference type="SUPFAM" id="SSF52540">
    <property type="entry name" value="P-loop containing nucleoside triphosphate hydrolases"/>
    <property type="match status" value="1"/>
</dbReference>
<dbReference type="Pfam" id="PF19044">
    <property type="entry name" value="P-loop_TraG"/>
    <property type="match status" value="1"/>
</dbReference>
<proteinExistence type="inferred from homology"/>
<dbReference type="NCBIfam" id="TIGR00929">
    <property type="entry name" value="VirB4_CagE"/>
    <property type="match status" value="1"/>
</dbReference>
<feature type="domain" description="CagE TrbE VirB component of type IV transporter system central" evidence="7">
    <location>
        <begin position="189"/>
        <end position="393"/>
    </location>
</feature>
<evidence type="ECO:0000256" key="4">
    <source>
        <dbReference type="ARBA" id="ARBA00023026"/>
    </source>
</evidence>
<name>A0A844ZBT4_9SPHN</name>